<sequence>MKVAVIGSGCSGLAATWALNEYSGHQVDLYEADATPGGHAHSVKFINPQNGKEVMVDTAFMVFTPSAYPNFTRLLRLLNVNVLDTSMSWSVTRNEGEFEWASHSVFTLFSQSANLFNSRLWRMLWDIMRFNASARRFIATCETSDTVNNMSIGDYLNLHGYSDTFRDDYLLPLTAAIWSTSPNVCANDYTMQSVLRYLHNHHMLQIFGKPVWRTIAGGRHVHHYVHQITSNLPPDALKLATRVSSVAPTIKDGKQALTVTTESGVSKVYDHVIMACQSYASRDILKKGGFITPEEERILGGFSWTKNEAVLHADESCMPRNRVAWSAWNYFTRNGPAGMNDDKVTVTCNA</sequence>
<dbReference type="GO" id="GO:0016491">
    <property type="term" value="F:oxidoreductase activity"/>
    <property type="evidence" value="ECO:0007669"/>
    <property type="project" value="InterPro"/>
</dbReference>
<dbReference type="Pfam" id="PF01593">
    <property type="entry name" value="Amino_oxidase"/>
    <property type="match status" value="1"/>
</dbReference>
<gene>
    <name evidence="2" type="ORF">PIIN_04130</name>
</gene>
<dbReference type="PANTHER" id="PTHR42923:SF17">
    <property type="entry name" value="AMINE OXIDASE DOMAIN-CONTAINING PROTEIN"/>
    <property type="match status" value="1"/>
</dbReference>
<dbReference type="Proteomes" id="UP000007148">
    <property type="component" value="Unassembled WGS sequence"/>
</dbReference>
<dbReference type="InterPro" id="IPR050464">
    <property type="entry name" value="Zeta_carotene_desat/Oxidored"/>
</dbReference>
<dbReference type="SUPFAM" id="SSF51905">
    <property type="entry name" value="FAD/NAD(P)-binding domain"/>
    <property type="match status" value="1"/>
</dbReference>
<evidence type="ECO:0000313" key="3">
    <source>
        <dbReference type="Proteomes" id="UP000007148"/>
    </source>
</evidence>
<dbReference type="FunFam" id="1.10.405.20:FF:000001">
    <property type="entry name" value="Amine oxidase"/>
    <property type="match status" value="1"/>
</dbReference>
<dbReference type="STRING" id="1109443.G4TFX3"/>
<accession>G4TFX3</accession>
<dbReference type="OMA" id="RWNENEC"/>
<dbReference type="EMBL" id="CAFZ01000075">
    <property type="protein sequence ID" value="CCA70191.1"/>
    <property type="molecule type" value="Genomic_DNA"/>
</dbReference>
<evidence type="ECO:0000313" key="2">
    <source>
        <dbReference type="EMBL" id="CCA70191.1"/>
    </source>
</evidence>
<protein>
    <recommendedName>
        <fullName evidence="1">Amine oxidase domain-containing protein</fullName>
    </recommendedName>
</protein>
<dbReference type="InterPro" id="IPR002937">
    <property type="entry name" value="Amino_oxidase"/>
</dbReference>
<feature type="domain" description="Amine oxidase" evidence="1">
    <location>
        <begin position="11"/>
        <end position="284"/>
    </location>
</feature>
<name>G4TFX3_SERID</name>
<dbReference type="HOGENOM" id="CLU_028123_1_0_1"/>
<evidence type="ECO:0000259" key="1">
    <source>
        <dbReference type="Pfam" id="PF01593"/>
    </source>
</evidence>
<reference evidence="2 3" key="1">
    <citation type="journal article" date="2011" name="PLoS Pathog.">
        <title>Endophytic Life Strategies Decoded by Genome and Transcriptome Analyses of the Mutualistic Root Symbiont Piriformospora indica.</title>
        <authorList>
            <person name="Zuccaro A."/>
            <person name="Lahrmann U."/>
            <person name="Guldener U."/>
            <person name="Langen G."/>
            <person name="Pfiffi S."/>
            <person name="Biedenkopf D."/>
            <person name="Wong P."/>
            <person name="Samans B."/>
            <person name="Grimm C."/>
            <person name="Basiewicz M."/>
            <person name="Murat C."/>
            <person name="Martin F."/>
            <person name="Kogel K.H."/>
        </authorList>
    </citation>
    <scope>NUCLEOTIDE SEQUENCE [LARGE SCALE GENOMIC DNA]</scope>
    <source>
        <strain evidence="2 3">DSM 11827</strain>
    </source>
</reference>
<comment type="caution">
    <text evidence="2">The sequence shown here is derived from an EMBL/GenBank/DDBJ whole genome shotgun (WGS) entry which is preliminary data.</text>
</comment>
<dbReference type="eggNOG" id="ENOG502QSMW">
    <property type="taxonomic scope" value="Eukaryota"/>
</dbReference>
<dbReference type="InterPro" id="IPR036188">
    <property type="entry name" value="FAD/NAD-bd_sf"/>
</dbReference>
<dbReference type="Gene3D" id="3.50.50.60">
    <property type="entry name" value="FAD/NAD(P)-binding domain"/>
    <property type="match status" value="1"/>
</dbReference>
<proteinExistence type="predicted"/>
<organism evidence="2 3">
    <name type="scientific">Serendipita indica (strain DSM 11827)</name>
    <name type="common">Root endophyte fungus</name>
    <name type="synonym">Piriformospora indica</name>
    <dbReference type="NCBI Taxonomy" id="1109443"/>
    <lineage>
        <taxon>Eukaryota</taxon>
        <taxon>Fungi</taxon>
        <taxon>Dikarya</taxon>
        <taxon>Basidiomycota</taxon>
        <taxon>Agaricomycotina</taxon>
        <taxon>Agaricomycetes</taxon>
        <taxon>Sebacinales</taxon>
        <taxon>Serendipitaceae</taxon>
        <taxon>Serendipita</taxon>
    </lineage>
</organism>
<dbReference type="AlphaFoldDB" id="G4TFX3"/>
<dbReference type="OrthoDB" id="5977668at2759"/>
<keyword evidence="3" id="KW-1185">Reference proteome</keyword>
<dbReference type="PANTHER" id="PTHR42923">
    <property type="entry name" value="PROTOPORPHYRINOGEN OXIDASE"/>
    <property type="match status" value="1"/>
</dbReference>
<dbReference type="InParanoid" id="G4TFX3"/>